<evidence type="ECO:0000313" key="6">
    <source>
        <dbReference type="Proteomes" id="UP001595547"/>
    </source>
</evidence>
<evidence type="ECO:0000313" key="5">
    <source>
        <dbReference type="EMBL" id="MFC3181823.1"/>
    </source>
</evidence>
<dbReference type="InterPro" id="IPR001492">
    <property type="entry name" value="Flagellin"/>
</dbReference>
<feature type="domain" description="Flagellin C-terminal" evidence="4">
    <location>
        <begin position="258"/>
        <end position="333"/>
    </location>
</feature>
<dbReference type="PANTHER" id="PTHR42792:SF1">
    <property type="entry name" value="FLAGELLAR HOOK-ASSOCIATED PROTEIN 3"/>
    <property type="match status" value="1"/>
</dbReference>
<dbReference type="EMBL" id="JBHRTO010000001">
    <property type="protein sequence ID" value="MFC3181823.1"/>
    <property type="molecule type" value="Genomic_DNA"/>
</dbReference>
<sequence>MAAISLGDMARSFMLRRHTVDLKQELQRLSNEVATGRVSDTAAHVSGDLTPITGIDASLARLKGYGAVTSEAGIFAGAMQTALGTVDALASDLGNALLSTSTGGSAALVDATGKDAEQRLETALSVLNTRFGDRSLFAGTMTTTAAVVDSDTFLTALTAAVSGAVSAQDVETAVNTWFDDPAGYDALAYLGGDPLAAVAIAPGEDARLDVTAKDPALRDTIKALAMAALLNRGVLAGESTGRQDLARRAGLNLLENKTDRTNLAARLGMAEAQIDAATTRNSNEISALQVARNGITEADPYETATRLDETEAQLEKIYALTARLSRLSLLDYLR</sequence>
<dbReference type="PANTHER" id="PTHR42792">
    <property type="entry name" value="FLAGELLIN"/>
    <property type="match status" value="1"/>
</dbReference>
<evidence type="ECO:0000256" key="1">
    <source>
        <dbReference type="ARBA" id="ARBA00004365"/>
    </source>
</evidence>
<comment type="caution">
    <text evidence="5">The sequence shown here is derived from an EMBL/GenBank/DDBJ whole genome shotgun (WGS) entry which is preliminary data.</text>
</comment>
<name>A0ABV7J1Z2_9RHOB</name>
<reference evidence="6" key="1">
    <citation type="journal article" date="2019" name="Int. J. Syst. Evol. Microbiol.">
        <title>The Global Catalogue of Microorganisms (GCM) 10K type strain sequencing project: providing services to taxonomists for standard genome sequencing and annotation.</title>
        <authorList>
            <consortium name="The Broad Institute Genomics Platform"/>
            <consortium name="The Broad Institute Genome Sequencing Center for Infectious Disease"/>
            <person name="Wu L."/>
            <person name="Ma J."/>
        </authorList>
    </citation>
    <scope>NUCLEOTIDE SEQUENCE [LARGE SCALE GENOMIC DNA]</scope>
    <source>
        <strain evidence="6">KCTC 52039</strain>
    </source>
</reference>
<organism evidence="5 6">
    <name type="scientific">Cypionkella sinensis</name>
    <dbReference type="NCBI Taxonomy" id="1756043"/>
    <lineage>
        <taxon>Bacteria</taxon>
        <taxon>Pseudomonadati</taxon>
        <taxon>Pseudomonadota</taxon>
        <taxon>Alphaproteobacteria</taxon>
        <taxon>Rhodobacterales</taxon>
        <taxon>Paracoccaceae</taxon>
        <taxon>Cypionkella</taxon>
    </lineage>
</organism>
<gene>
    <name evidence="5" type="ORF">ACFOGH_12535</name>
</gene>
<evidence type="ECO:0000259" key="4">
    <source>
        <dbReference type="Pfam" id="PF00700"/>
    </source>
</evidence>
<evidence type="ECO:0000256" key="2">
    <source>
        <dbReference type="ARBA" id="ARBA00005709"/>
    </source>
</evidence>
<comment type="similarity">
    <text evidence="2">Belongs to the bacterial flagellin family.</text>
</comment>
<proteinExistence type="inferred from homology"/>
<keyword evidence="5" id="KW-0969">Cilium</keyword>
<dbReference type="InterPro" id="IPR046358">
    <property type="entry name" value="Flagellin_C"/>
</dbReference>
<keyword evidence="5" id="KW-0282">Flagellum</keyword>
<dbReference type="Pfam" id="PF00700">
    <property type="entry name" value="Flagellin_C"/>
    <property type="match status" value="1"/>
</dbReference>
<protein>
    <submittedName>
        <fullName evidence="5">Flagellin</fullName>
    </submittedName>
</protein>
<evidence type="ECO:0000256" key="3">
    <source>
        <dbReference type="ARBA" id="ARBA00023143"/>
    </source>
</evidence>
<keyword evidence="6" id="KW-1185">Reference proteome</keyword>
<comment type="subcellular location">
    <subcellularLocation>
        <location evidence="1">Bacterial flagellum</location>
    </subcellularLocation>
</comment>
<keyword evidence="3" id="KW-0975">Bacterial flagellum</keyword>
<dbReference type="Proteomes" id="UP001595547">
    <property type="component" value="Unassembled WGS sequence"/>
</dbReference>
<keyword evidence="5" id="KW-0966">Cell projection</keyword>
<dbReference type="RefSeq" id="WP_380073408.1">
    <property type="nucleotide sequence ID" value="NZ_JBHRTO010000001.1"/>
</dbReference>
<dbReference type="Gene3D" id="1.20.1330.10">
    <property type="entry name" value="f41 fragment of flagellin, N-terminal domain"/>
    <property type="match status" value="1"/>
</dbReference>
<accession>A0ABV7J1Z2</accession>
<dbReference type="SUPFAM" id="SSF64518">
    <property type="entry name" value="Phase 1 flagellin"/>
    <property type="match status" value="1"/>
</dbReference>